<organism evidence="2 3">
    <name type="scientific">Microbulbifer rhizosphaerae</name>
    <dbReference type="NCBI Taxonomy" id="1562603"/>
    <lineage>
        <taxon>Bacteria</taxon>
        <taxon>Pseudomonadati</taxon>
        <taxon>Pseudomonadota</taxon>
        <taxon>Gammaproteobacteria</taxon>
        <taxon>Cellvibrionales</taxon>
        <taxon>Microbulbiferaceae</taxon>
        <taxon>Microbulbifer</taxon>
    </lineage>
</organism>
<dbReference type="EMBL" id="JACHWZ010000002">
    <property type="protein sequence ID" value="MBB3059819.1"/>
    <property type="molecule type" value="Genomic_DNA"/>
</dbReference>
<evidence type="ECO:0000313" key="3">
    <source>
        <dbReference type="Proteomes" id="UP000535937"/>
    </source>
</evidence>
<reference evidence="2 3" key="1">
    <citation type="submission" date="2020-08" db="EMBL/GenBank/DDBJ databases">
        <title>Genomic Encyclopedia of Type Strains, Phase III (KMG-III): the genomes of soil and plant-associated and newly described type strains.</title>
        <authorList>
            <person name="Whitman W."/>
        </authorList>
    </citation>
    <scope>NUCLEOTIDE SEQUENCE [LARGE SCALE GENOMIC DNA]</scope>
    <source>
        <strain evidence="2 3">CECT 8799</strain>
    </source>
</reference>
<dbReference type="InterPro" id="IPR011234">
    <property type="entry name" value="Fumarylacetoacetase-like_C"/>
</dbReference>
<dbReference type="Gene3D" id="3.90.850.10">
    <property type="entry name" value="Fumarylacetoacetase-like, C-terminal domain"/>
    <property type="match status" value="1"/>
</dbReference>
<protein>
    <submittedName>
        <fullName evidence="2">2-keto-4-pentenoate hydratase/2-oxohepta-3-ene-1,7-dioic acid hydratase in catechol pathway</fullName>
    </submittedName>
</protein>
<dbReference type="PANTHER" id="PTHR43211:SF1">
    <property type="entry name" value="BLL6422 PROTEIN"/>
    <property type="match status" value="1"/>
</dbReference>
<sequence>MKLVTFDSGTGPLLGALAADGSICDLAAAHRARFGGNSPVYASMQNLIEAGPPALDLARELVESMPAAAHIEISPGKAQPHLLAPLPVPMQLRDFMGFETHVRQAGHSVMRLQAKARGDTEALAEIERAGPPKPMDAWFRQPLYYKCNRFAMAGTDTDLHWPAYSSLMDFELELAVVIGRQGRDIPKAEAGKYIFGYTIYNDFSARDAQAAEMGGPLGPAKGKDFDGANVMGPCIVTADEIGDPYNLPMRARVNGETWTDGNSGSIHWTFEDMIAHVSRGETLYPGEIFGSGTVGNGCGLEHMRFLDHGDLVELEIPPIGVLRNRVLAPHLPKSEKKL</sequence>
<proteinExistence type="predicted"/>
<keyword evidence="3" id="KW-1185">Reference proteome</keyword>
<dbReference type="AlphaFoldDB" id="A0A7W4Z920"/>
<evidence type="ECO:0000313" key="2">
    <source>
        <dbReference type="EMBL" id="MBB3059819.1"/>
    </source>
</evidence>
<comment type="caution">
    <text evidence="2">The sequence shown here is derived from an EMBL/GenBank/DDBJ whole genome shotgun (WGS) entry which is preliminary data.</text>
</comment>
<gene>
    <name evidence="2" type="ORF">FHS09_000627</name>
</gene>
<evidence type="ECO:0000259" key="1">
    <source>
        <dbReference type="Pfam" id="PF01557"/>
    </source>
</evidence>
<dbReference type="InterPro" id="IPR036663">
    <property type="entry name" value="Fumarylacetoacetase_C_sf"/>
</dbReference>
<dbReference type="RefSeq" id="WP_183456565.1">
    <property type="nucleotide sequence ID" value="NZ_JACHWZ010000002.1"/>
</dbReference>
<name>A0A7W4Z920_9GAMM</name>
<dbReference type="Proteomes" id="UP000535937">
    <property type="component" value="Unassembled WGS sequence"/>
</dbReference>
<dbReference type="Pfam" id="PF01557">
    <property type="entry name" value="FAA_hydrolase"/>
    <property type="match status" value="1"/>
</dbReference>
<dbReference type="PANTHER" id="PTHR43211">
    <property type="entry name" value="FUMARYLACETOACETATE HYDROLASE"/>
    <property type="match status" value="1"/>
</dbReference>
<dbReference type="SUPFAM" id="SSF56529">
    <property type="entry name" value="FAH"/>
    <property type="match status" value="1"/>
</dbReference>
<feature type="domain" description="Fumarylacetoacetase-like C-terminal" evidence="1">
    <location>
        <begin position="119"/>
        <end position="326"/>
    </location>
</feature>
<dbReference type="GO" id="GO:0003824">
    <property type="term" value="F:catalytic activity"/>
    <property type="evidence" value="ECO:0007669"/>
    <property type="project" value="InterPro"/>
</dbReference>
<accession>A0A7W4Z920</accession>